<comment type="similarity">
    <text evidence="2 8">Belongs to the MIP/aquaporin (TC 1.A.8) family.</text>
</comment>
<dbReference type="Proteomes" id="UP000703269">
    <property type="component" value="Unassembled WGS sequence"/>
</dbReference>
<dbReference type="PRINTS" id="PR00783">
    <property type="entry name" value="MINTRINSICP"/>
</dbReference>
<evidence type="ECO:0000256" key="1">
    <source>
        <dbReference type="ARBA" id="ARBA00004141"/>
    </source>
</evidence>
<evidence type="ECO:0000256" key="9">
    <source>
        <dbReference type="SAM" id="MobiDB-lite"/>
    </source>
</evidence>
<keyword evidence="5" id="KW-0677">Repeat</keyword>
<keyword evidence="4 8" id="KW-0812">Transmembrane</keyword>
<dbReference type="GO" id="GO:0015250">
    <property type="term" value="F:water channel activity"/>
    <property type="evidence" value="ECO:0007669"/>
    <property type="project" value="TreeGrafter"/>
</dbReference>
<keyword evidence="12" id="KW-1185">Reference proteome</keyword>
<dbReference type="SUPFAM" id="SSF81338">
    <property type="entry name" value="Aquaporin-like"/>
    <property type="match status" value="1"/>
</dbReference>
<feature type="transmembrane region" description="Helical" evidence="10">
    <location>
        <begin position="249"/>
        <end position="270"/>
    </location>
</feature>
<evidence type="ECO:0000256" key="3">
    <source>
        <dbReference type="ARBA" id="ARBA00022448"/>
    </source>
</evidence>
<dbReference type="Pfam" id="PF00230">
    <property type="entry name" value="MIP"/>
    <property type="match status" value="1"/>
</dbReference>
<feature type="transmembrane region" description="Helical" evidence="10">
    <location>
        <begin position="123"/>
        <end position="142"/>
    </location>
</feature>
<dbReference type="OrthoDB" id="3222at2759"/>
<gene>
    <name evidence="11" type="ORF">PsYK624_139370</name>
</gene>
<feature type="compositionally biased region" description="Low complexity" evidence="9">
    <location>
        <begin position="321"/>
        <end position="341"/>
    </location>
</feature>
<keyword evidence="7 10" id="KW-0472">Membrane</keyword>
<evidence type="ECO:0000313" key="12">
    <source>
        <dbReference type="Proteomes" id="UP000703269"/>
    </source>
</evidence>
<feature type="transmembrane region" description="Helical" evidence="10">
    <location>
        <begin position="162"/>
        <end position="179"/>
    </location>
</feature>
<dbReference type="PANTHER" id="PTHR43829">
    <property type="entry name" value="AQUAPORIN OR AQUAGLYCEROPORIN RELATED"/>
    <property type="match status" value="1"/>
</dbReference>
<evidence type="ECO:0000256" key="2">
    <source>
        <dbReference type="ARBA" id="ARBA00006175"/>
    </source>
</evidence>
<dbReference type="GO" id="GO:0015254">
    <property type="term" value="F:glycerol channel activity"/>
    <property type="evidence" value="ECO:0007669"/>
    <property type="project" value="TreeGrafter"/>
</dbReference>
<evidence type="ECO:0000256" key="10">
    <source>
        <dbReference type="SAM" id="Phobius"/>
    </source>
</evidence>
<accession>A0A9P3GMG4</accession>
<dbReference type="GO" id="GO:0005886">
    <property type="term" value="C:plasma membrane"/>
    <property type="evidence" value="ECO:0007669"/>
    <property type="project" value="TreeGrafter"/>
</dbReference>
<dbReference type="InterPro" id="IPR050363">
    <property type="entry name" value="MIP/Aquaporin"/>
</dbReference>
<feature type="transmembrane region" description="Helical" evidence="10">
    <location>
        <begin position="186"/>
        <end position="205"/>
    </location>
</feature>
<feature type="transmembrane region" description="Helical" evidence="10">
    <location>
        <begin position="217"/>
        <end position="237"/>
    </location>
</feature>
<keyword evidence="3 8" id="KW-0813">Transport</keyword>
<dbReference type="InterPro" id="IPR000425">
    <property type="entry name" value="MIP"/>
</dbReference>
<dbReference type="PANTHER" id="PTHR43829:SF14">
    <property type="entry name" value="AQUAPORIN 3"/>
    <property type="match status" value="1"/>
</dbReference>
<dbReference type="Gene3D" id="1.20.1080.10">
    <property type="entry name" value="Glycerol uptake facilitator protein"/>
    <property type="match status" value="1"/>
</dbReference>
<protein>
    <submittedName>
        <fullName evidence="11">Aquaporin-like protein</fullName>
    </submittedName>
</protein>
<name>A0A9P3GMG4_9APHY</name>
<comment type="caution">
    <text evidence="11">The sequence shown here is derived from an EMBL/GenBank/DDBJ whole genome shotgun (WGS) entry which is preliminary data.</text>
</comment>
<feature type="transmembrane region" description="Helical" evidence="10">
    <location>
        <begin position="74"/>
        <end position="93"/>
    </location>
</feature>
<reference evidence="11 12" key="1">
    <citation type="submission" date="2021-08" db="EMBL/GenBank/DDBJ databases">
        <title>Draft Genome Sequence of Phanerochaete sordida strain YK-624.</title>
        <authorList>
            <person name="Mori T."/>
            <person name="Dohra H."/>
            <person name="Suzuki T."/>
            <person name="Kawagishi H."/>
            <person name="Hirai H."/>
        </authorList>
    </citation>
    <scope>NUCLEOTIDE SEQUENCE [LARGE SCALE GENOMIC DNA]</scope>
    <source>
        <strain evidence="11 12">YK-624</strain>
    </source>
</reference>
<evidence type="ECO:0000256" key="4">
    <source>
        <dbReference type="ARBA" id="ARBA00022692"/>
    </source>
</evidence>
<feature type="region of interest" description="Disordered" evidence="9">
    <location>
        <begin position="321"/>
        <end position="356"/>
    </location>
</feature>
<evidence type="ECO:0000256" key="5">
    <source>
        <dbReference type="ARBA" id="ARBA00022737"/>
    </source>
</evidence>
<organism evidence="11 12">
    <name type="scientific">Phanerochaete sordida</name>
    <dbReference type="NCBI Taxonomy" id="48140"/>
    <lineage>
        <taxon>Eukaryota</taxon>
        <taxon>Fungi</taxon>
        <taxon>Dikarya</taxon>
        <taxon>Basidiomycota</taxon>
        <taxon>Agaricomycotina</taxon>
        <taxon>Agaricomycetes</taxon>
        <taxon>Polyporales</taxon>
        <taxon>Phanerochaetaceae</taxon>
        <taxon>Phanerochaete</taxon>
    </lineage>
</organism>
<comment type="subcellular location">
    <subcellularLocation>
        <location evidence="1">Membrane</location>
        <topology evidence="1">Multi-pass membrane protein</topology>
    </subcellularLocation>
</comment>
<keyword evidence="6 10" id="KW-1133">Transmembrane helix</keyword>
<dbReference type="EMBL" id="BPQB01000076">
    <property type="protein sequence ID" value="GJE97716.1"/>
    <property type="molecule type" value="Genomic_DNA"/>
</dbReference>
<dbReference type="InterPro" id="IPR023271">
    <property type="entry name" value="Aquaporin-like"/>
</dbReference>
<dbReference type="AlphaFoldDB" id="A0A9P3GMG4"/>
<feature type="compositionally biased region" description="Basic and acidic residues" evidence="9">
    <location>
        <begin position="342"/>
        <end position="356"/>
    </location>
</feature>
<evidence type="ECO:0000313" key="11">
    <source>
        <dbReference type="EMBL" id="GJE97716.1"/>
    </source>
</evidence>
<evidence type="ECO:0000256" key="7">
    <source>
        <dbReference type="ARBA" id="ARBA00023136"/>
    </source>
</evidence>
<evidence type="ECO:0000256" key="6">
    <source>
        <dbReference type="ARBA" id="ARBA00022989"/>
    </source>
</evidence>
<sequence>MTMHQLPRRDVVHLADVHTRPRVFSVWERYRHRQAHWFVECIAETMGVFFYVYAGVGSTAGFVIGNLSNESISSVLQIGFAYAFGILFALITCGSTSGGHFNPAVTICQVIFRGFPIKKACRYIVFQILGAFLAGLLVYVQWRVNIRATEAVLHTEGKWDAVMFTPQGLAGIFALYAPAGSNLGQVLLNEFVCDFLIGLVIWSCMDPTNFLVPPSAGPWIVSFSYAMCIWGYSPVGLSTNTARDLGTRLAVMAIWGTPAAGGSYAAIAALTNIPATILAACFHEFILADSSRVITPEHVNVMVGHLAHAEHSGIGSPLLASASEKQAQPASPSPSYKPSYSTHDHEKGQVETIERV</sequence>
<evidence type="ECO:0000256" key="8">
    <source>
        <dbReference type="RuleBase" id="RU000477"/>
    </source>
</evidence>
<proteinExistence type="inferred from homology"/>